<evidence type="ECO:0000256" key="1">
    <source>
        <dbReference type="SAM" id="MobiDB-lite"/>
    </source>
</evidence>
<feature type="region of interest" description="Disordered" evidence="1">
    <location>
        <begin position="100"/>
        <end position="128"/>
    </location>
</feature>
<reference evidence="2" key="1">
    <citation type="submission" date="2022-11" db="EMBL/GenBank/DDBJ databases">
        <authorList>
            <person name="Petersen C."/>
        </authorList>
    </citation>
    <scope>NUCLEOTIDE SEQUENCE</scope>
    <source>
        <strain evidence="2">IBT 21917</strain>
    </source>
</reference>
<dbReference type="SMART" id="SM00028">
    <property type="entry name" value="TPR"/>
    <property type="match status" value="3"/>
</dbReference>
<gene>
    <name evidence="2" type="ORF">N7492_008447</name>
</gene>
<sequence>MAHVPSMALEQRTSESPQNTLRKLVVQTYHTPEHINQDAFLELENVVRYHIEQESWEPACAALRKLLIASQDMDIAHPSTLTVMRQLAWAYNRHAYQKGYPQNSNPMPSNFVDRSEPPGSSNGTYDGEFDSRFMERAKHQTYATYCDTELQEEYHTLLGNLAKRITTVLGPAHLLSIYVMHSMAQIYLDMQKWEDAEKLLLHVLHSANSDHQIFKPENLKNIEDLVLQFLNPLFTQSGKVEASQLAYMEVRKSIQSQLKSTHIGLVLVMRDLVSAYMHRRNWSAAWPILILMIPLAFNSPLFNAADMIAPVNNLALLYYQFKQFNRAQILFVSTVEYNRRLCGEAHSQTLIAWENLGWVYFRLGHFGHAINCLSYVLSVSGSIKAENDFNEDSVKSKLRTVVLCQENCALAGPGFQAPVAITH</sequence>
<dbReference type="Gene3D" id="1.25.40.10">
    <property type="entry name" value="Tetratricopeptide repeat domain"/>
    <property type="match status" value="2"/>
</dbReference>
<comment type="caution">
    <text evidence="2">The sequence shown here is derived from an EMBL/GenBank/DDBJ whole genome shotgun (WGS) entry which is preliminary data.</text>
</comment>
<proteinExistence type="predicted"/>
<dbReference type="InterPro" id="IPR019734">
    <property type="entry name" value="TPR_rpt"/>
</dbReference>
<dbReference type="EMBL" id="JAPQKO010000006">
    <property type="protein sequence ID" value="KAJ5155644.1"/>
    <property type="molecule type" value="Genomic_DNA"/>
</dbReference>
<accession>A0A9W9HVB6</accession>
<organism evidence="2 3">
    <name type="scientific">Penicillium capsulatum</name>
    <dbReference type="NCBI Taxonomy" id="69766"/>
    <lineage>
        <taxon>Eukaryota</taxon>
        <taxon>Fungi</taxon>
        <taxon>Dikarya</taxon>
        <taxon>Ascomycota</taxon>
        <taxon>Pezizomycotina</taxon>
        <taxon>Eurotiomycetes</taxon>
        <taxon>Eurotiomycetidae</taxon>
        <taxon>Eurotiales</taxon>
        <taxon>Aspergillaceae</taxon>
        <taxon>Penicillium</taxon>
    </lineage>
</organism>
<evidence type="ECO:0000313" key="3">
    <source>
        <dbReference type="Proteomes" id="UP001146351"/>
    </source>
</evidence>
<reference evidence="2" key="2">
    <citation type="journal article" date="2023" name="IMA Fungus">
        <title>Comparative genomic study of the Penicillium genus elucidates a diverse pangenome and 15 lateral gene transfer events.</title>
        <authorList>
            <person name="Petersen C."/>
            <person name="Sorensen T."/>
            <person name="Nielsen M.R."/>
            <person name="Sondergaard T.E."/>
            <person name="Sorensen J.L."/>
            <person name="Fitzpatrick D.A."/>
            <person name="Frisvad J.C."/>
            <person name="Nielsen K.L."/>
        </authorList>
    </citation>
    <scope>NUCLEOTIDE SEQUENCE</scope>
    <source>
        <strain evidence="2">IBT 21917</strain>
    </source>
</reference>
<name>A0A9W9HVB6_9EURO</name>
<protein>
    <submittedName>
        <fullName evidence="2">Uncharacterized protein</fullName>
    </submittedName>
</protein>
<dbReference type="Pfam" id="PF13424">
    <property type="entry name" value="TPR_12"/>
    <property type="match status" value="1"/>
</dbReference>
<evidence type="ECO:0000313" key="2">
    <source>
        <dbReference type="EMBL" id="KAJ5155644.1"/>
    </source>
</evidence>
<dbReference type="SUPFAM" id="SSF48452">
    <property type="entry name" value="TPR-like"/>
    <property type="match status" value="1"/>
</dbReference>
<dbReference type="InterPro" id="IPR011990">
    <property type="entry name" value="TPR-like_helical_dom_sf"/>
</dbReference>
<dbReference type="Proteomes" id="UP001146351">
    <property type="component" value="Unassembled WGS sequence"/>
</dbReference>
<dbReference type="OrthoDB" id="771227at2759"/>
<keyword evidence="3" id="KW-1185">Reference proteome</keyword>
<dbReference type="AlphaFoldDB" id="A0A9W9HVB6"/>